<dbReference type="InterPro" id="IPR039422">
    <property type="entry name" value="MarR/SlyA-like"/>
</dbReference>
<dbReference type="OrthoDB" id="8129006at2"/>
<sequence length="153" mass="16264">MGAREEAERVLAALPDWGHDTTQLNAEVAKRMGVTLSDMDCLHALNRHGPATAAVLAGRVGLTSGSVTRMIDRLEAAGCVRRVRDPGDRRQSLVEPTAGGLARVQAFYAGLAACTLDDLADFTGDELAVVLRFVERLRGNTAAELARLRAAPA</sequence>
<dbReference type="SUPFAM" id="SSF46785">
    <property type="entry name" value="Winged helix' DNA-binding domain"/>
    <property type="match status" value="1"/>
</dbReference>
<dbReference type="InterPro" id="IPR036388">
    <property type="entry name" value="WH-like_DNA-bd_sf"/>
</dbReference>
<organism evidence="2 3">
    <name type="scientific">Amycolatopsis suaedae</name>
    <dbReference type="NCBI Taxonomy" id="2510978"/>
    <lineage>
        <taxon>Bacteria</taxon>
        <taxon>Bacillati</taxon>
        <taxon>Actinomycetota</taxon>
        <taxon>Actinomycetes</taxon>
        <taxon>Pseudonocardiales</taxon>
        <taxon>Pseudonocardiaceae</taxon>
        <taxon>Amycolatopsis</taxon>
    </lineage>
</organism>
<dbReference type="RefSeq" id="WP_130476055.1">
    <property type="nucleotide sequence ID" value="NZ_SFCC01000007.1"/>
</dbReference>
<gene>
    <name evidence="2" type="ORF">EWH70_15285</name>
</gene>
<protein>
    <submittedName>
        <fullName evidence="2">MarR family transcriptional regulator</fullName>
    </submittedName>
</protein>
<dbReference type="Pfam" id="PF12802">
    <property type="entry name" value="MarR_2"/>
    <property type="match status" value="1"/>
</dbReference>
<evidence type="ECO:0000259" key="1">
    <source>
        <dbReference type="PROSITE" id="PS50995"/>
    </source>
</evidence>
<dbReference type="PROSITE" id="PS50995">
    <property type="entry name" value="HTH_MARR_2"/>
    <property type="match status" value="1"/>
</dbReference>
<dbReference type="InterPro" id="IPR036390">
    <property type="entry name" value="WH_DNA-bd_sf"/>
</dbReference>
<accession>A0A4Q7J627</accession>
<dbReference type="InterPro" id="IPR000835">
    <property type="entry name" value="HTH_MarR-typ"/>
</dbReference>
<feature type="domain" description="HTH marR-type" evidence="1">
    <location>
        <begin position="1"/>
        <end position="139"/>
    </location>
</feature>
<dbReference type="EMBL" id="SFCC01000007">
    <property type="protein sequence ID" value="RZQ63051.1"/>
    <property type="molecule type" value="Genomic_DNA"/>
</dbReference>
<name>A0A4Q7J627_9PSEU</name>
<evidence type="ECO:0000313" key="3">
    <source>
        <dbReference type="Proteomes" id="UP000292003"/>
    </source>
</evidence>
<proteinExistence type="predicted"/>
<dbReference type="Proteomes" id="UP000292003">
    <property type="component" value="Unassembled WGS sequence"/>
</dbReference>
<dbReference type="PANTHER" id="PTHR33164:SF106">
    <property type="entry name" value="TRANSCRIPTIONAL REGULATORY PROTEIN"/>
    <property type="match status" value="1"/>
</dbReference>
<dbReference type="GO" id="GO:0006950">
    <property type="term" value="P:response to stress"/>
    <property type="evidence" value="ECO:0007669"/>
    <property type="project" value="TreeGrafter"/>
</dbReference>
<dbReference type="SMART" id="SM00347">
    <property type="entry name" value="HTH_MARR"/>
    <property type="match status" value="1"/>
</dbReference>
<dbReference type="Gene3D" id="1.10.10.10">
    <property type="entry name" value="Winged helix-like DNA-binding domain superfamily/Winged helix DNA-binding domain"/>
    <property type="match status" value="1"/>
</dbReference>
<evidence type="ECO:0000313" key="2">
    <source>
        <dbReference type="EMBL" id="RZQ63051.1"/>
    </source>
</evidence>
<dbReference type="PANTHER" id="PTHR33164">
    <property type="entry name" value="TRANSCRIPTIONAL REGULATOR, MARR FAMILY"/>
    <property type="match status" value="1"/>
</dbReference>
<reference evidence="2 3" key="1">
    <citation type="submission" date="2019-02" db="EMBL/GenBank/DDBJ databases">
        <title>Draft genome sequence of Amycolatopsis sp. 8-3EHSu isolated from roots of Suaeda maritima.</title>
        <authorList>
            <person name="Duangmal K."/>
            <person name="Chantavorakit T."/>
        </authorList>
    </citation>
    <scope>NUCLEOTIDE SEQUENCE [LARGE SCALE GENOMIC DNA]</scope>
    <source>
        <strain evidence="2 3">8-3EHSu</strain>
    </source>
</reference>
<dbReference type="AlphaFoldDB" id="A0A4Q7J627"/>
<dbReference type="GO" id="GO:0003700">
    <property type="term" value="F:DNA-binding transcription factor activity"/>
    <property type="evidence" value="ECO:0007669"/>
    <property type="project" value="InterPro"/>
</dbReference>
<keyword evidence="3" id="KW-1185">Reference proteome</keyword>
<comment type="caution">
    <text evidence="2">The sequence shown here is derived from an EMBL/GenBank/DDBJ whole genome shotgun (WGS) entry which is preliminary data.</text>
</comment>